<dbReference type="HOGENOM" id="CLU_896639_0_0_3"/>
<dbReference type="RefSeq" id="WP_011611834.1">
    <property type="nucleotide sequence ID" value="NC_008312.1"/>
</dbReference>
<sequence>MTNQKLNLPNFEKAEDLLNDLFEKVKSQENELGGGEAQELKRGATAVKRLKETTVTFGNPDSRLIPLTAKGFEAEGIELNYEVKQLMKRFDFYSMVVSIDLRPQPSVLISKLECRLDFGAQGKEEPIVHRIIPDSKWQTILSAGVNFNLGLDANLDVGVGGDSSELMKIANLPNYDQLKVDLRAKNKFKTFIVFDSLNYRFGKFNISAHGENNSWCEWRLEKPEIQDKSTVEFSVIFKVPKGWEFIDLIGHAWIEPNIDWLNGELTHVISSLPGHLKNLFGSKDKAAKSFAVGIKEEWTSQWEKQISLPKL</sequence>
<accession>Q112V8</accession>
<organism evidence="1">
    <name type="scientific">Trichodesmium erythraeum (strain IMS101)</name>
    <dbReference type="NCBI Taxonomy" id="203124"/>
    <lineage>
        <taxon>Bacteria</taxon>
        <taxon>Bacillati</taxon>
        <taxon>Cyanobacteriota</taxon>
        <taxon>Cyanophyceae</taxon>
        <taxon>Oscillatoriophycideae</taxon>
        <taxon>Oscillatoriales</taxon>
        <taxon>Microcoleaceae</taxon>
        <taxon>Trichodesmium</taxon>
    </lineage>
</organism>
<reference evidence="1" key="1">
    <citation type="submission" date="2006-06" db="EMBL/GenBank/DDBJ databases">
        <title>Complete sequence of Trichodesmium erythraeum IMS101.</title>
        <authorList>
            <consortium name="US DOE Joint Genome Institute"/>
            <person name="Copeland A."/>
            <person name="Lucas S."/>
            <person name="Lapidus A."/>
            <person name="Barry K."/>
            <person name="Detter J.C."/>
            <person name="Glavina del Rio T."/>
            <person name="Hammon N."/>
            <person name="Israni S."/>
            <person name="Dalin E."/>
            <person name="Tice H."/>
            <person name="Pitluck S."/>
            <person name="Kiss H."/>
            <person name="Munk A.C."/>
            <person name="Brettin T."/>
            <person name="Bruce D."/>
            <person name="Han C."/>
            <person name="Tapia R."/>
            <person name="Gilna P."/>
            <person name="Schmutz J."/>
            <person name="Larimer F."/>
            <person name="Land M."/>
            <person name="Hauser L."/>
            <person name="Kyrpides N."/>
            <person name="Kim E."/>
            <person name="Richardson P."/>
        </authorList>
    </citation>
    <scope>NUCLEOTIDE SEQUENCE [LARGE SCALE GENOMIC DNA]</scope>
    <source>
        <strain evidence="1">IMS101</strain>
    </source>
</reference>
<dbReference type="eggNOG" id="ENOG502ZA8X">
    <property type="taxonomic scope" value="Bacteria"/>
</dbReference>
<dbReference type="OrthoDB" id="510633at2"/>
<gene>
    <name evidence="1" type="ordered locus">Tery_2237</name>
</gene>
<name>Q112V8_TRIEI</name>
<protein>
    <submittedName>
        <fullName evidence="1">Uncharacterized protein</fullName>
    </submittedName>
</protein>
<dbReference type="KEGG" id="ter:Tery_2237"/>
<dbReference type="EMBL" id="CP000393">
    <property type="protein sequence ID" value="ABG51466.1"/>
    <property type="molecule type" value="Genomic_DNA"/>
</dbReference>
<dbReference type="AlphaFoldDB" id="Q112V8"/>
<dbReference type="STRING" id="203124.Tery_2237"/>
<proteinExistence type="predicted"/>
<evidence type="ECO:0000313" key="1">
    <source>
        <dbReference type="EMBL" id="ABG51466.1"/>
    </source>
</evidence>